<dbReference type="Proteomes" id="UP000001449">
    <property type="component" value="Chromosome 5"/>
</dbReference>
<evidence type="ECO:0000313" key="9">
    <source>
        <dbReference type="Proteomes" id="UP000001449"/>
    </source>
</evidence>
<dbReference type="GO" id="GO:0016020">
    <property type="term" value="C:membrane"/>
    <property type="evidence" value="ECO:0000318"/>
    <property type="project" value="GO_Central"/>
</dbReference>
<dbReference type="OMA" id="CRIAMAW"/>
<dbReference type="InterPro" id="IPR007603">
    <property type="entry name" value="Choline_transptr-like"/>
</dbReference>
<gene>
    <name evidence="8" type="ORF">THAPSDRAFT_22820</name>
</gene>
<dbReference type="EMBL" id="CM000642">
    <property type="protein sequence ID" value="EED92532.1"/>
    <property type="molecule type" value="Genomic_DNA"/>
</dbReference>
<evidence type="ECO:0000313" key="8">
    <source>
        <dbReference type="EMBL" id="EED92532.1"/>
    </source>
</evidence>
<reference evidence="8 9" key="2">
    <citation type="journal article" date="2008" name="Nature">
        <title>The Phaeodactylum genome reveals the evolutionary history of diatom genomes.</title>
        <authorList>
            <person name="Bowler C."/>
            <person name="Allen A.E."/>
            <person name="Badger J.H."/>
            <person name="Grimwood J."/>
            <person name="Jabbari K."/>
            <person name="Kuo A."/>
            <person name="Maheswari U."/>
            <person name="Martens C."/>
            <person name="Maumus F."/>
            <person name="Otillar R.P."/>
            <person name="Rayko E."/>
            <person name="Salamov A."/>
            <person name="Vandepoele K."/>
            <person name="Beszteri B."/>
            <person name="Gruber A."/>
            <person name="Heijde M."/>
            <person name="Katinka M."/>
            <person name="Mock T."/>
            <person name="Valentin K."/>
            <person name="Verret F."/>
            <person name="Berges J.A."/>
            <person name="Brownlee C."/>
            <person name="Cadoret J.P."/>
            <person name="Chiovitti A."/>
            <person name="Choi C.J."/>
            <person name="Coesel S."/>
            <person name="De Martino A."/>
            <person name="Detter J.C."/>
            <person name="Durkin C."/>
            <person name="Falciatore A."/>
            <person name="Fournet J."/>
            <person name="Haruta M."/>
            <person name="Huysman M.J."/>
            <person name="Jenkins B.D."/>
            <person name="Jiroutova K."/>
            <person name="Jorgensen R.E."/>
            <person name="Joubert Y."/>
            <person name="Kaplan A."/>
            <person name="Kroger N."/>
            <person name="Kroth P.G."/>
            <person name="La Roche J."/>
            <person name="Lindquist E."/>
            <person name="Lommer M."/>
            <person name="Martin-Jezequel V."/>
            <person name="Lopez P.J."/>
            <person name="Lucas S."/>
            <person name="Mangogna M."/>
            <person name="McGinnis K."/>
            <person name="Medlin L.K."/>
            <person name="Montsant A."/>
            <person name="Oudot-Le Secq M.P."/>
            <person name="Napoli C."/>
            <person name="Obornik M."/>
            <person name="Parker M.S."/>
            <person name="Petit J.L."/>
            <person name="Porcel B.M."/>
            <person name="Poulsen N."/>
            <person name="Robison M."/>
            <person name="Rychlewski L."/>
            <person name="Rynearson T.A."/>
            <person name="Schmutz J."/>
            <person name="Shapiro H."/>
            <person name="Siaut M."/>
            <person name="Stanley M."/>
            <person name="Sussman M.R."/>
            <person name="Taylor A.R."/>
            <person name="Vardi A."/>
            <person name="von Dassow P."/>
            <person name="Vyverman W."/>
            <person name="Willis A."/>
            <person name="Wyrwicz L.S."/>
            <person name="Rokhsar D.S."/>
            <person name="Weissenbach J."/>
            <person name="Armbrust E.V."/>
            <person name="Green B.R."/>
            <person name="Van de Peer Y."/>
            <person name="Grigoriev I.V."/>
        </authorList>
    </citation>
    <scope>NUCLEOTIDE SEQUENCE [LARGE SCALE GENOMIC DNA]</scope>
    <source>
        <strain evidence="8 9">CCMP1335</strain>
    </source>
</reference>
<feature type="transmembrane region" description="Helical" evidence="6">
    <location>
        <begin position="231"/>
        <end position="247"/>
    </location>
</feature>
<name>B8C3B3_THAPS</name>
<evidence type="ECO:0000256" key="5">
    <source>
        <dbReference type="ARBA" id="ARBA00023136"/>
    </source>
</evidence>
<feature type="region of interest" description="Disordered" evidence="7">
    <location>
        <begin position="18"/>
        <end position="43"/>
    </location>
</feature>
<organism evidence="8 9">
    <name type="scientific">Thalassiosira pseudonana</name>
    <name type="common">Marine diatom</name>
    <name type="synonym">Cyclotella nana</name>
    <dbReference type="NCBI Taxonomy" id="35128"/>
    <lineage>
        <taxon>Eukaryota</taxon>
        <taxon>Sar</taxon>
        <taxon>Stramenopiles</taxon>
        <taxon>Ochrophyta</taxon>
        <taxon>Bacillariophyta</taxon>
        <taxon>Coscinodiscophyceae</taxon>
        <taxon>Thalassiosirophycidae</taxon>
        <taxon>Thalassiosirales</taxon>
        <taxon>Thalassiosiraceae</taxon>
        <taxon>Thalassiosira</taxon>
    </lineage>
</organism>
<dbReference type="KEGG" id="tps:THAPSDRAFT_22820"/>
<reference evidence="8 9" key="1">
    <citation type="journal article" date="2004" name="Science">
        <title>The genome of the diatom Thalassiosira pseudonana: ecology, evolution, and metabolism.</title>
        <authorList>
            <person name="Armbrust E.V."/>
            <person name="Berges J.A."/>
            <person name="Bowler C."/>
            <person name="Green B.R."/>
            <person name="Martinez D."/>
            <person name="Putnam N.H."/>
            <person name="Zhou S."/>
            <person name="Allen A.E."/>
            <person name="Apt K.E."/>
            <person name="Bechner M."/>
            <person name="Brzezinski M.A."/>
            <person name="Chaal B.K."/>
            <person name="Chiovitti A."/>
            <person name="Davis A.K."/>
            <person name="Demarest M.S."/>
            <person name="Detter J.C."/>
            <person name="Glavina T."/>
            <person name="Goodstein D."/>
            <person name="Hadi M.Z."/>
            <person name="Hellsten U."/>
            <person name="Hildebrand M."/>
            <person name="Jenkins B.D."/>
            <person name="Jurka J."/>
            <person name="Kapitonov V.V."/>
            <person name="Kroger N."/>
            <person name="Lau W.W."/>
            <person name="Lane T.W."/>
            <person name="Larimer F.W."/>
            <person name="Lippmeier J.C."/>
            <person name="Lucas S."/>
            <person name="Medina M."/>
            <person name="Montsant A."/>
            <person name="Obornik M."/>
            <person name="Parker M.S."/>
            <person name="Palenik B."/>
            <person name="Pazour G.J."/>
            <person name="Richardson P.M."/>
            <person name="Rynearson T.A."/>
            <person name="Saito M.A."/>
            <person name="Schwartz D.C."/>
            <person name="Thamatrakoln K."/>
            <person name="Valentin K."/>
            <person name="Vardi A."/>
            <person name="Wilkerson F.P."/>
            <person name="Rokhsar D.S."/>
        </authorList>
    </citation>
    <scope>NUCLEOTIDE SEQUENCE [LARGE SCALE GENOMIC DNA]</scope>
    <source>
        <strain evidence="8 9">CCMP1335</strain>
    </source>
</reference>
<dbReference type="RefSeq" id="XP_002290780.1">
    <property type="nucleotide sequence ID" value="XM_002290744.1"/>
</dbReference>
<keyword evidence="9" id="KW-1185">Reference proteome</keyword>
<proteinExistence type="inferred from homology"/>
<keyword evidence="5 6" id="KW-0472">Membrane</keyword>
<comment type="subcellular location">
    <subcellularLocation>
        <location evidence="6">Cell membrane</location>
        <topology evidence="6">Multi-pass membrane protein</topology>
    </subcellularLocation>
    <subcellularLocation>
        <location evidence="1">Membrane</location>
        <topology evidence="1">Multi-pass membrane protein</topology>
    </subcellularLocation>
</comment>
<evidence type="ECO:0000256" key="3">
    <source>
        <dbReference type="ARBA" id="ARBA00022692"/>
    </source>
</evidence>
<feature type="transmembrane region" description="Helical" evidence="6">
    <location>
        <begin position="120"/>
        <end position="140"/>
    </location>
</feature>
<dbReference type="InParanoid" id="B8C3B3"/>
<feature type="transmembrane region" description="Helical" evidence="6">
    <location>
        <begin position="188"/>
        <end position="211"/>
    </location>
</feature>
<feature type="transmembrane region" description="Helical" evidence="6">
    <location>
        <begin position="146"/>
        <end position="167"/>
    </location>
</feature>
<feature type="transmembrane region" description="Helical" evidence="6">
    <location>
        <begin position="52"/>
        <end position="72"/>
    </location>
</feature>
<dbReference type="GO" id="GO:0005886">
    <property type="term" value="C:plasma membrane"/>
    <property type="evidence" value="ECO:0007669"/>
    <property type="project" value="UniProtKB-SubCell"/>
</dbReference>
<protein>
    <recommendedName>
        <fullName evidence="6">Choline transporter-like protein</fullName>
    </recommendedName>
</protein>
<dbReference type="HOGENOM" id="CLU_026724_1_0_1"/>
<keyword evidence="4 6" id="KW-1133">Transmembrane helix</keyword>
<comment type="similarity">
    <text evidence="2 6">Belongs to the CTL (choline transporter-like) family.</text>
</comment>
<sequence>MGAREPVVVQGTAVASPYDHHTTQETQQPAAARNSEETGIGEKQETRCRDPIFAILLYANVAAIVAVAGIYGTAAFSTAVDDSKDGYDYTGYVYVVFIIGLVAIILSGVSLPIMMCMPELLIKASLFLMLILSGAMMVMSFLVGNIFGGIIGVIFFLIFMCYTKAVWSRIPFASVNLLTACTAIKKNLGVVIVAYFFIALAFGWSLLWSISVMGVWDEVIKESENQFEQNSVNWGYLFLLFLSFFFTHQVIQNSTHCVVAGTVGTWWFSPEDSGCCSSGVVGAFIRTMTTSFGSICFGSLLVAIVQATRALADSARNNDNQILVCIAQCILSCLESILEYFNKWAFVYVGLYGYSYIEAGKSVITLFKNRGWEAIIADDLISNVFFFISLCVGGLCAAFGLIFEQTNPEWFENAPISTNVGAQCAGLGFVVGLVLTSIMMSTIASAVNTVIVCFAEGPAEFEANHPELSRKMRETWLAFYPNCGV</sequence>
<dbReference type="GO" id="GO:0022857">
    <property type="term" value="F:transmembrane transporter activity"/>
    <property type="evidence" value="ECO:0000318"/>
    <property type="project" value="GO_Central"/>
</dbReference>
<evidence type="ECO:0000256" key="1">
    <source>
        <dbReference type="ARBA" id="ARBA00004141"/>
    </source>
</evidence>
<dbReference type="GeneID" id="7448162"/>
<accession>B8C3B3</accession>
<dbReference type="PANTHER" id="PTHR12385:SF4">
    <property type="entry name" value="PROTEIN PNS1"/>
    <property type="match status" value="1"/>
</dbReference>
<feature type="transmembrane region" description="Helical" evidence="6">
    <location>
        <begin position="380"/>
        <end position="403"/>
    </location>
</feature>
<dbReference type="AlphaFoldDB" id="B8C3B3"/>
<feature type="compositionally biased region" description="Basic and acidic residues" evidence="7">
    <location>
        <begin position="34"/>
        <end position="43"/>
    </location>
</feature>
<dbReference type="GO" id="GO:0055085">
    <property type="term" value="P:transmembrane transport"/>
    <property type="evidence" value="ECO:0000318"/>
    <property type="project" value="GO_Central"/>
</dbReference>
<dbReference type="eggNOG" id="KOG1362">
    <property type="taxonomic scope" value="Eukaryota"/>
</dbReference>
<evidence type="ECO:0000256" key="2">
    <source>
        <dbReference type="ARBA" id="ARBA00007168"/>
    </source>
</evidence>
<dbReference type="Pfam" id="PF04515">
    <property type="entry name" value="Choline_transpo"/>
    <property type="match status" value="1"/>
</dbReference>
<evidence type="ECO:0000256" key="4">
    <source>
        <dbReference type="ARBA" id="ARBA00022989"/>
    </source>
</evidence>
<evidence type="ECO:0000256" key="6">
    <source>
        <dbReference type="RuleBase" id="RU368066"/>
    </source>
</evidence>
<comment type="function">
    <text evidence="6">Choline transporter.</text>
</comment>
<keyword evidence="3 6" id="KW-0812">Transmembrane</keyword>
<dbReference type="PaxDb" id="35128-Thaps22820"/>
<evidence type="ECO:0000256" key="7">
    <source>
        <dbReference type="SAM" id="MobiDB-lite"/>
    </source>
</evidence>
<dbReference type="PANTHER" id="PTHR12385">
    <property type="entry name" value="CHOLINE TRANSPORTER-LIKE (SLC FAMILY 44)"/>
    <property type="match status" value="1"/>
</dbReference>
<feature type="transmembrane region" description="Helical" evidence="6">
    <location>
        <begin position="92"/>
        <end position="113"/>
    </location>
</feature>